<dbReference type="Proteomes" id="UP000322726">
    <property type="component" value="Chromosome"/>
</dbReference>
<protein>
    <recommendedName>
        <fullName evidence="2">site-specific DNA-methyltransferase (adenine-specific)</fullName>
        <ecNumber evidence="2">2.1.1.72</ecNumber>
    </recommendedName>
</protein>
<dbReference type="PRINTS" id="PR00507">
    <property type="entry name" value="N12N6MTFRASE"/>
</dbReference>
<dbReference type="KEGG" id="apai:APAC_1813"/>
<dbReference type="PANTHER" id="PTHR42933">
    <property type="entry name" value="SLR6095 PROTEIN"/>
    <property type="match status" value="1"/>
</dbReference>
<dbReference type="GO" id="GO:0008170">
    <property type="term" value="F:N-methyltransferase activity"/>
    <property type="evidence" value="ECO:0007669"/>
    <property type="project" value="InterPro"/>
</dbReference>
<dbReference type="InterPro" id="IPR002052">
    <property type="entry name" value="DNA_methylase_N6_adenine_CS"/>
</dbReference>
<dbReference type="Pfam" id="PF02384">
    <property type="entry name" value="N6_Mtase"/>
    <property type="match status" value="1"/>
</dbReference>
<dbReference type="PANTHER" id="PTHR42933:SF3">
    <property type="entry name" value="TYPE I RESTRICTION ENZYME MJAVIII METHYLASE SUBUNIT"/>
    <property type="match status" value="1"/>
</dbReference>
<keyword evidence="5" id="KW-0949">S-adenosyl-L-methionine</keyword>
<dbReference type="GO" id="GO:0003677">
    <property type="term" value="F:DNA binding"/>
    <property type="evidence" value="ECO:0007669"/>
    <property type="project" value="InterPro"/>
</dbReference>
<evidence type="ECO:0000313" key="9">
    <source>
        <dbReference type="Proteomes" id="UP000322726"/>
    </source>
</evidence>
<dbReference type="AlphaFoldDB" id="A0A5C2HDQ0"/>
<dbReference type="OrthoDB" id="9761012at2"/>
<keyword evidence="4" id="KW-0808">Transferase</keyword>
<evidence type="ECO:0000256" key="3">
    <source>
        <dbReference type="ARBA" id="ARBA00022603"/>
    </source>
</evidence>
<dbReference type="InterPro" id="IPR022749">
    <property type="entry name" value="D12N6_MeTrfase_N"/>
</dbReference>
<accession>A0A5C2HDQ0</accession>
<proteinExistence type="inferred from homology"/>
<evidence type="ECO:0000256" key="5">
    <source>
        <dbReference type="ARBA" id="ARBA00022691"/>
    </source>
</evidence>
<dbReference type="GO" id="GO:0009307">
    <property type="term" value="P:DNA restriction-modification system"/>
    <property type="evidence" value="ECO:0007669"/>
    <property type="project" value="UniProtKB-KW"/>
</dbReference>
<dbReference type="InterPro" id="IPR038333">
    <property type="entry name" value="T1MK-like_N_sf"/>
</dbReference>
<dbReference type="EC" id="2.1.1.72" evidence="2"/>
<dbReference type="InterPro" id="IPR051537">
    <property type="entry name" value="DNA_Adenine_Mtase"/>
</dbReference>
<dbReference type="RefSeq" id="WP_130233810.1">
    <property type="nucleotide sequence ID" value="NZ_BMEF01000036.1"/>
</dbReference>
<keyword evidence="6" id="KW-0680">Restriction system</keyword>
<dbReference type="InterPro" id="IPR003356">
    <property type="entry name" value="DNA_methylase_A-5"/>
</dbReference>
<dbReference type="PROSITE" id="PS00092">
    <property type="entry name" value="N6_MTASE"/>
    <property type="match status" value="1"/>
</dbReference>
<comment type="similarity">
    <text evidence="1">Belongs to the N(4)/N(6)-methyltransferase family.</text>
</comment>
<dbReference type="GO" id="GO:0009007">
    <property type="term" value="F:site-specific DNA-methyltransferase (adenine-specific) activity"/>
    <property type="evidence" value="ECO:0007669"/>
    <property type="project" value="UniProtKB-EC"/>
</dbReference>
<organism evidence="8 9">
    <name type="scientific">Malaciobacter pacificus</name>
    <dbReference type="NCBI Taxonomy" id="1080223"/>
    <lineage>
        <taxon>Bacteria</taxon>
        <taxon>Pseudomonadati</taxon>
        <taxon>Campylobacterota</taxon>
        <taxon>Epsilonproteobacteria</taxon>
        <taxon>Campylobacterales</taxon>
        <taxon>Arcobacteraceae</taxon>
        <taxon>Malaciobacter</taxon>
    </lineage>
</organism>
<name>A0A5C2HDQ0_9BACT</name>
<gene>
    <name evidence="8" type="primary">hsdM2</name>
    <name evidence="8" type="ORF">APAC_1813</name>
</gene>
<evidence type="ECO:0000256" key="1">
    <source>
        <dbReference type="ARBA" id="ARBA00006594"/>
    </source>
</evidence>
<dbReference type="EMBL" id="CP035928">
    <property type="protein sequence ID" value="QEP34894.1"/>
    <property type="molecule type" value="Genomic_DNA"/>
</dbReference>
<dbReference type="Pfam" id="PF12161">
    <property type="entry name" value="HsdM_N"/>
    <property type="match status" value="1"/>
</dbReference>
<evidence type="ECO:0000256" key="7">
    <source>
        <dbReference type="ARBA" id="ARBA00047942"/>
    </source>
</evidence>
<dbReference type="Gene3D" id="3.40.50.150">
    <property type="entry name" value="Vaccinia Virus protein VP39"/>
    <property type="match status" value="1"/>
</dbReference>
<comment type="catalytic activity">
    <reaction evidence="7">
        <text>a 2'-deoxyadenosine in DNA + S-adenosyl-L-methionine = an N(6)-methyl-2'-deoxyadenosine in DNA + S-adenosyl-L-homocysteine + H(+)</text>
        <dbReference type="Rhea" id="RHEA:15197"/>
        <dbReference type="Rhea" id="RHEA-COMP:12418"/>
        <dbReference type="Rhea" id="RHEA-COMP:12419"/>
        <dbReference type="ChEBI" id="CHEBI:15378"/>
        <dbReference type="ChEBI" id="CHEBI:57856"/>
        <dbReference type="ChEBI" id="CHEBI:59789"/>
        <dbReference type="ChEBI" id="CHEBI:90615"/>
        <dbReference type="ChEBI" id="CHEBI:90616"/>
        <dbReference type="EC" id="2.1.1.72"/>
    </reaction>
</comment>
<dbReference type="SUPFAM" id="SSF53335">
    <property type="entry name" value="S-adenosyl-L-methionine-dependent methyltransferases"/>
    <property type="match status" value="1"/>
</dbReference>
<evidence type="ECO:0000256" key="4">
    <source>
        <dbReference type="ARBA" id="ARBA00022679"/>
    </source>
</evidence>
<keyword evidence="9" id="KW-1185">Reference proteome</keyword>
<sequence length="738" mass="85472">MQKLTLGQLEQHLFSAADILRGKMEASEFKEYIFGMLFLKRLSDQFDVEYSKVKEAYKKDGHDEDTIEILLQSHTFTFNIPQEARWQNLRHLKKNIGENLNVALSSIEDANLSSLEDVLKHIDFNKKVGNSKISDSKLQQLIQHFDKVRLRDEDFEFPDLLGAAYEYLIKYFADSAGKKAGEFYTPGGVVTLLTKLLDPKPGMSIYDPTVGSGGMLIQAKEHIKEIYNSDNFSLYGQDAIATTWAMCKMNMILHGIVNADIKNEDTLEKPLHTKDGQLIQFDRVLANPPFSQNYKKADLTYKERFSHFMPEGGKKGDYMFVQHMIASLKSDGKMGVVMPHGVLFRGSEEGKFREHLIKEREILEAVIGLPSGLFYGTGIPASLLIINKAKKDDKILFINADAEYKESKNQNLLRAEDIEKINYVYQNKVELDKYSKLVSLEELEKEDFNLNIRRYVDNTPPSEPHDVKAHINGGIPKIEWNKTLMDSFKIDSSLVFENKDENYFKFLNEVEEKQNIRELLENSQVFITTDEEVKSIVSSWYDEYQKLIDEKSSDIATLYTSGYELVEEFFKENIVLNKFKIRGIFASWWVNNKFVIKSIKNSGYDYNLLSDNFISNNQEFISSLSETQKELHSKLLDLFKKLKSQKEENEKIVTREKIEEQKEKLFEDIVNIKDWIVLELKTDALNIVNRYLSEKKQAIIKSIENLWDKYQVSLKEIENQRDEATNEIKSFLSELGYL</sequence>
<dbReference type="Gene3D" id="1.20.1260.30">
    <property type="match status" value="1"/>
</dbReference>
<dbReference type="GO" id="GO:0032259">
    <property type="term" value="P:methylation"/>
    <property type="evidence" value="ECO:0007669"/>
    <property type="project" value="UniProtKB-KW"/>
</dbReference>
<keyword evidence="3" id="KW-0489">Methyltransferase</keyword>
<reference evidence="8" key="2">
    <citation type="submission" date="2019-09" db="EMBL/GenBank/DDBJ databases">
        <title>Taxonomic note: a critical rebuttal of the proposed division of the genus Arcobacter into six genera, emended descriptions of Arcobacter anaerophilus and the genus Arcobacter, and an assessment of genus-level boundaries for Epsilonproteobacteria using in silico genomic comparator tools.</title>
        <authorList>
            <person name="On S.L.W."/>
            <person name="Miller W.G."/>
            <person name="Biggs P."/>
            <person name="Cornelius A."/>
            <person name="Vandamme P."/>
        </authorList>
    </citation>
    <scope>NUCLEOTIDE SEQUENCE [LARGE SCALE GENOMIC DNA]</scope>
    <source>
        <strain evidence="8">LMG 26638</strain>
    </source>
</reference>
<dbReference type="REBASE" id="302064">
    <property type="entry name" value="M.Apa26638ORFBP"/>
</dbReference>
<dbReference type="InterPro" id="IPR029063">
    <property type="entry name" value="SAM-dependent_MTases_sf"/>
</dbReference>
<evidence type="ECO:0000313" key="8">
    <source>
        <dbReference type="EMBL" id="QEP34894.1"/>
    </source>
</evidence>
<reference evidence="8" key="1">
    <citation type="submission" date="2019-09" db="EMBL/GenBank/DDBJ databases">
        <title>Complete genome sequencing of four Arcobacter species reveals a diverse suite of mobile elements.</title>
        <authorList>
            <person name="Miller W.G."/>
            <person name="Yee E."/>
            <person name="Bono J.L."/>
        </authorList>
    </citation>
    <scope>NUCLEOTIDE SEQUENCE [LARGE SCALE GENOMIC DNA]</scope>
    <source>
        <strain evidence="8">LMG 26638</strain>
    </source>
</reference>
<evidence type="ECO:0000256" key="2">
    <source>
        <dbReference type="ARBA" id="ARBA00011900"/>
    </source>
</evidence>
<evidence type="ECO:0000256" key="6">
    <source>
        <dbReference type="ARBA" id="ARBA00022747"/>
    </source>
</evidence>